<dbReference type="AlphaFoldDB" id="F4Q108"/>
<dbReference type="EMBL" id="GL883018">
    <property type="protein sequence ID" value="EGG18509.1"/>
    <property type="molecule type" value="Genomic_DNA"/>
</dbReference>
<protein>
    <submittedName>
        <fullName evidence="1">Uncharacterized protein</fullName>
    </submittedName>
</protein>
<sequence>MTYIRSLIFSHIDQIFKVEYDEKRSDANRIDAKRYMGPKEEISFNYHLQ</sequence>
<proteinExistence type="predicted"/>
<gene>
    <name evidence="1" type="ORF">DFA_04003</name>
</gene>
<evidence type="ECO:0000313" key="1">
    <source>
        <dbReference type="EMBL" id="EGG18509.1"/>
    </source>
</evidence>
<evidence type="ECO:0000313" key="2">
    <source>
        <dbReference type="Proteomes" id="UP000007797"/>
    </source>
</evidence>
<dbReference type="KEGG" id="dfa:DFA_04003"/>
<accession>F4Q108</accession>
<name>F4Q108_CACFS</name>
<dbReference type="RefSeq" id="XP_004366413.1">
    <property type="nucleotide sequence ID" value="XM_004366356.1"/>
</dbReference>
<keyword evidence="2" id="KW-1185">Reference proteome</keyword>
<organism evidence="1 2">
    <name type="scientific">Cavenderia fasciculata</name>
    <name type="common">Slime mold</name>
    <name type="synonym">Dictyostelium fasciculatum</name>
    <dbReference type="NCBI Taxonomy" id="261658"/>
    <lineage>
        <taxon>Eukaryota</taxon>
        <taxon>Amoebozoa</taxon>
        <taxon>Evosea</taxon>
        <taxon>Eumycetozoa</taxon>
        <taxon>Dictyostelia</taxon>
        <taxon>Acytosteliales</taxon>
        <taxon>Cavenderiaceae</taxon>
        <taxon>Cavenderia</taxon>
    </lineage>
</organism>
<reference evidence="2" key="1">
    <citation type="journal article" date="2011" name="Genome Res.">
        <title>Phylogeny-wide analysis of social amoeba genomes highlights ancient origins for complex intercellular communication.</title>
        <authorList>
            <person name="Heidel A.J."/>
            <person name="Lawal H.M."/>
            <person name="Felder M."/>
            <person name="Schilde C."/>
            <person name="Helps N.R."/>
            <person name="Tunggal B."/>
            <person name="Rivero F."/>
            <person name="John U."/>
            <person name="Schleicher M."/>
            <person name="Eichinger L."/>
            <person name="Platzer M."/>
            <person name="Noegel A.A."/>
            <person name="Schaap P."/>
            <person name="Gloeckner G."/>
        </authorList>
    </citation>
    <scope>NUCLEOTIDE SEQUENCE [LARGE SCALE GENOMIC DNA]</scope>
    <source>
        <strain evidence="2">SH3</strain>
    </source>
</reference>
<dbReference type="GeneID" id="14870679"/>
<dbReference type="Proteomes" id="UP000007797">
    <property type="component" value="Unassembled WGS sequence"/>
</dbReference>